<evidence type="ECO:0000313" key="1">
    <source>
        <dbReference type="EMBL" id="ARN20672.1"/>
    </source>
</evidence>
<name>A0A1W6L8W6_9BURK</name>
<dbReference type="KEGG" id="rgu:A4W93_12625"/>
<sequence length="257" mass="26849">MPGFFSPDLVHGPSQRSSGAGEMRELERALDALQATAAHFGLSTQVDARVRVAYQETTRKAAQEILDAVRRGTMTPGQGAAQANLLRNAAMDMMRARTSPTVLAYARSLKQHGKTLAELCEKYAGELFSRPFAQLSEQQQSSVWLKIIQKSGEPNAGINAQARTLRTAGRGLFVLSLALALSDIAAAEDKPRETTRQGTLMAAGAAGGYAVGAAAVATGVCAATAPVCVGALAIVGAMAFAFGADLAFGELWPSPGR</sequence>
<keyword evidence="2" id="KW-1185">Reference proteome</keyword>
<accession>A0A1W6L8W6</accession>
<dbReference type="OrthoDB" id="9134097at2"/>
<evidence type="ECO:0000313" key="2">
    <source>
        <dbReference type="Proteomes" id="UP000193427"/>
    </source>
</evidence>
<dbReference type="AlphaFoldDB" id="A0A1W6L8W6"/>
<protein>
    <submittedName>
        <fullName evidence="1">Uncharacterized protein</fullName>
    </submittedName>
</protein>
<dbReference type="STRING" id="946333.A4W93_12625"/>
<dbReference type="RefSeq" id="WP_085750950.1">
    <property type="nucleotide sequence ID" value="NZ_BSPR01000007.1"/>
</dbReference>
<dbReference type="EMBL" id="CP015118">
    <property type="protein sequence ID" value="ARN20672.1"/>
    <property type="molecule type" value="Genomic_DNA"/>
</dbReference>
<reference evidence="1 2" key="1">
    <citation type="submission" date="2016-04" db="EMBL/GenBank/DDBJ databases">
        <title>Complete genome sequence of natural rubber-degrading, novel Gram-negative bacterium, Rhizobacter gummiphilus strain NS21.</title>
        <authorList>
            <person name="Tabata M."/>
            <person name="Kasai D."/>
            <person name="Fukuda M."/>
        </authorList>
    </citation>
    <scope>NUCLEOTIDE SEQUENCE [LARGE SCALE GENOMIC DNA]</scope>
    <source>
        <strain evidence="1 2">NS21</strain>
    </source>
</reference>
<proteinExistence type="predicted"/>
<dbReference type="Proteomes" id="UP000193427">
    <property type="component" value="Chromosome"/>
</dbReference>
<gene>
    <name evidence="1" type="ORF">A4W93_12625</name>
</gene>
<organism evidence="1 2">
    <name type="scientific">Piscinibacter gummiphilus</name>
    <dbReference type="NCBI Taxonomy" id="946333"/>
    <lineage>
        <taxon>Bacteria</taxon>
        <taxon>Pseudomonadati</taxon>
        <taxon>Pseudomonadota</taxon>
        <taxon>Betaproteobacteria</taxon>
        <taxon>Burkholderiales</taxon>
        <taxon>Sphaerotilaceae</taxon>
        <taxon>Piscinibacter</taxon>
    </lineage>
</organism>